<name>A0ABV3ZZJ1_9BURK</name>
<dbReference type="Proteomes" id="UP001561046">
    <property type="component" value="Unassembled WGS sequence"/>
</dbReference>
<proteinExistence type="predicted"/>
<dbReference type="EMBL" id="JBFYGN010000027">
    <property type="protein sequence ID" value="MEX8194825.1"/>
    <property type="molecule type" value="Genomic_DNA"/>
</dbReference>
<gene>
    <name evidence="1" type="ORF">AB6724_18485</name>
</gene>
<comment type="caution">
    <text evidence="1">The sequence shown here is derived from an EMBL/GenBank/DDBJ whole genome shotgun (WGS) entry which is preliminary data.</text>
</comment>
<keyword evidence="2" id="KW-1185">Reference proteome</keyword>
<reference evidence="1 2" key="1">
    <citation type="journal article" date="2013" name="Int. J. Syst. Evol. Microbiol.">
        <title>Comamonas guangdongensis sp. nov., isolated from subterranean forest sediment, and emended description of the genus Comamonas.</title>
        <authorList>
            <person name="Zhang J."/>
            <person name="Wang Y."/>
            <person name="Zhou S."/>
            <person name="Wu C."/>
            <person name="He J."/>
            <person name="Li F."/>
        </authorList>
    </citation>
    <scope>NUCLEOTIDE SEQUENCE [LARGE SCALE GENOMIC DNA]</scope>
    <source>
        <strain evidence="1 2">CCTCC AB2011133</strain>
    </source>
</reference>
<sequence length="115" mass="13244">MKFKKVLREALRFWPSRIPISDGKLLTGRGGLFPQLNGLLDIAEDHAKTWSEAHQLMVWAVFCTLHKSAVTSFEAGQDWMAKSDLDMRYLRRKYEESHVRPWQSLPTPDATCISP</sequence>
<accession>A0ABV3ZZJ1</accession>
<evidence type="ECO:0000313" key="2">
    <source>
        <dbReference type="Proteomes" id="UP001561046"/>
    </source>
</evidence>
<dbReference type="RefSeq" id="WP_369340003.1">
    <property type="nucleotide sequence ID" value="NZ_JBFYGN010000027.1"/>
</dbReference>
<organism evidence="1 2">
    <name type="scientific">Comamonas guangdongensis</name>
    <dbReference type="NCBI Taxonomy" id="510515"/>
    <lineage>
        <taxon>Bacteria</taxon>
        <taxon>Pseudomonadati</taxon>
        <taxon>Pseudomonadota</taxon>
        <taxon>Betaproteobacteria</taxon>
        <taxon>Burkholderiales</taxon>
        <taxon>Comamonadaceae</taxon>
        <taxon>Comamonas</taxon>
    </lineage>
</organism>
<evidence type="ECO:0000313" key="1">
    <source>
        <dbReference type="EMBL" id="MEX8194825.1"/>
    </source>
</evidence>
<protein>
    <submittedName>
        <fullName evidence="1">Uncharacterized protein</fullName>
    </submittedName>
</protein>